<evidence type="ECO:0000259" key="2">
    <source>
        <dbReference type="SMART" id="SM00382"/>
    </source>
</evidence>
<evidence type="ECO:0000313" key="4">
    <source>
        <dbReference type="Proteomes" id="UP000622405"/>
    </source>
</evidence>
<dbReference type="NCBIfam" id="TIGR00345">
    <property type="entry name" value="GET3_arsA_TRC40"/>
    <property type="match status" value="1"/>
</dbReference>
<evidence type="ECO:0000256" key="1">
    <source>
        <dbReference type="ARBA" id="ARBA00011040"/>
    </source>
</evidence>
<dbReference type="PANTHER" id="PTHR10803">
    <property type="entry name" value="ARSENICAL PUMP-DRIVING ATPASE ARSENITE-TRANSLOCATING ATPASE"/>
    <property type="match status" value="1"/>
</dbReference>
<dbReference type="SUPFAM" id="SSF52540">
    <property type="entry name" value="P-loop containing nucleoside triphosphate hydrolases"/>
    <property type="match status" value="2"/>
</dbReference>
<dbReference type="SMART" id="SM00382">
    <property type="entry name" value="AAA"/>
    <property type="match status" value="2"/>
</dbReference>
<protein>
    <submittedName>
        <fullName evidence="3">Arsenical pump-driving ATPase</fullName>
    </submittedName>
</protein>
<comment type="similarity">
    <text evidence="1">Belongs to the arsA ATPase family.</text>
</comment>
<dbReference type="NCBIfam" id="TIGR04291">
    <property type="entry name" value="arsen_driv_ArsA"/>
    <property type="match status" value="1"/>
</dbReference>
<reference evidence="3 4" key="1">
    <citation type="journal article" date="2020" name="mSystems">
        <title>Defining Genomic and Predicted Metabolic Features of the Acetobacterium Genus.</title>
        <authorList>
            <person name="Ross D.E."/>
            <person name="Marshall C.W."/>
            <person name="Gulliver D."/>
            <person name="May H.D."/>
            <person name="Norman R.S."/>
        </authorList>
    </citation>
    <scope>NUCLEOTIDE SEQUENCE [LARGE SCALE GENOMIC DNA]</scope>
    <source>
        <strain evidence="3 4">DSM 4132</strain>
    </source>
</reference>
<dbReference type="PIRSF" id="PIRSF001327">
    <property type="entry name" value="Arsenical_pump-driving_ATPase"/>
    <property type="match status" value="1"/>
</dbReference>
<dbReference type="InterPro" id="IPR027417">
    <property type="entry name" value="P-loop_NTPase"/>
</dbReference>
<accession>A0ABR6YU96</accession>
<comment type="caution">
    <text evidence="3">The sequence shown here is derived from an EMBL/GenBank/DDBJ whole genome shotgun (WGS) entry which is preliminary data.</text>
</comment>
<feature type="domain" description="AAA+ ATPase" evidence="2">
    <location>
        <begin position="12"/>
        <end position="233"/>
    </location>
</feature>
<dbReference type="InterPro" id="IPR025723">
    <property type="entry name" value="ArsA/GET3_ATPase-like"/>
</dbReference>
<dbReference type="EMBL" id="WJBE01000002">
    <property type="protein sequence ID" value="MBC3898741.1"/>
    <property type="molecule type" value="Genomic_DNA"/>
</dbReference>
<dbReference type="RefSeq" id="WP_186893346.1">
    <property type="nucleotide sequence ID" value="NZ_WJBE01000002.1"/>
</dbReference>
<dbReference type="PANTHER" id="PTHR10803:SF3">
    <property type="entry name" value="ATPASE GET3"/>
    <property type="match status" value="1"/>
</dbReference>
<dbReference type="Pfam" id="PF02374">
    <property type="entry name" value="ArsA_ATPase"/>
    <property type="match status" value="3"/>
</dbReference>
<sequence length="571" mass="62752">MYKSFTPDNVNLTKYLFYTGKGGVGKTSTACATAVSLADKGKKVFLVSTDPASNLQDVFETELTGQGVPIKNVPNLVVANLDPIEAAEEYKESVVGPYRGKLPDVAIASMEEQLAGSCTVEIAAFNEFSRFITDEKMSKDYDYIIFDTAPTGHTLRMLQLPSAWDSFIDESTHGASCLGQLSGLTEQKKMYEKAVRTLSDGDLTTLILVSRPEPSPLAEAARASKELKEIGVENQILIINGALENFDKTDEIATAFYNKQKDAVSKIPNSLKTLNIYTLPLRAYNVAGVDNIRRLFTEDDVLEVEKVQEISNLPGLEKLVKDMYDSNKKVIFTMGKGGVGKTTIAAAIALGLSKMGKKVYLTTTDPAGHMSASTMGGENITVSNIDEAEELQKYRDEVIGKAKAANMSQDDIDYIMEDLESPCTQEIAVFRAFAEQVEKAEDGVVVIDTAPTGHTLLLLNSTESYHKEMERSNADIPDSVVNLLPRLQNNAETEVVIVALPEATPVFEALRLEADLERAGILSKWWVMNASLLATDTKDPFLRARANNEEKWIKRIAEDTKGNYVVIPWKK</sequence>
<dbReference type="Gene3D" id="3.40.50.300">
    <property type="entry name" value="P-loop containing nucleotide triphosphate hydrolases"/>
    <property type="match status" value="2"/>
</dbReference>
<dbReference type="CDD" id="cd02035">
    <property type="entry name" value="ArsA"/>
    <property type="match status" value="2"/>
</dbReference>
<organism evidence="3 4">
    <name type="scientific">Acetobacterium malicum</name>
    <dbReference type="NCBI Taxonomy" id="52692"/>
    <lineage>
        <taxon>Bacteria</taxon>
        <taxon>Bacillati</taxon>
        <taxon>Bacillota</taxon>
        <taxon>Clostridia</taxon>
        <taxon>Eubacteriales</taxon>
        <taxon>Eubacteriaceae</taxon>
        <taxon>Acetobacterium</taxon>
    </lineage>
</organism>
<keyword evidence="4" id="KW-1185">Reference proteome</keyword>
<gene>
    <name evidence="3" type="primary">arsA</name>
    <name evidence="3" type="ORF">GH811_03825</name>
</gene>
<dbReference type="InterPro" id="IPR003593">
    <property type="entry name" value="AAA+_ATPase"/>
</dbReference>
<dbReference type="InterPro" id="IPR016300">
    <property type="entry name" value="ATPase_ArsA/GET3"/>
</dbReference>
<name>A0ABR6YU96_9FIRM</name>
<evidence type="ECO:0000313" key="3">
    <source>
        <dbReference type="EMBL" id="MBC3898741.1"/>
    </source>
</evidence>
<feature type="domain" description="AAA+ ATPase" evidence="2">
    <location>
        <begin position="327"/>
        <end position="520"/>
    </location>
</feature>
<dbReference type="Proteomes" id="UP000622405">
    <property type="component" value="Unassembled WGS sequence"/>
</dbReference>
<proteinExistence type="inferred from homology"/>
<dbReference type="InterPro" id="IPR027541">
    <property type="entry name" value="Ars_ATPase"/>
</dbReference>